<sequence>MPAKSTSSSCTTSRPEQSVCSPTSPKQGSPRRSSSLRLCKTKAAVVPIPPSLLQSPHLSSPMSPFQKASSTSTVPSPEDEQWLRDTIPLCTSSTTTLGRSSSLNEGTRSRTAYAQIPQNGQNRADTTVSDGAMTPSRDRTMQMKSGLYSPPLVRFGGRQPSQGFVYGSTPDLIPAAEQGYFFIPRVGK</sequence>
<name>A0AA38UHY8_9AGAR</name>
<reference evidence="2" key="1">
    <citation type="submission" date="2022-08" db="EMBL/GenBank/DDBJ databases">
        <authorList>
            <consortium name="DOE Joint Genome Institute"/>
            <person name="Min B."/>
            <person name="Riley R."/>
            <person name="Sierra-Patev S."/>
            <person name="Naranjo-Ortiz M."/>
            <person name="Looney B."/>
            <person name="Konkel Z."/>
            <person name="Slot J.C."/>
            <person name="Sakamoto Y."/>
            <person name="Steenwyk J.L."/>
            <person name="Rokas A."/>
            <person name="Carro J."/>
            <person name="Camarero S."/>
            <person name="Ferreira P."/>
            <person name="Molpeceres G."/>
            <person name="Ruiz-Duenas F.J."/>
            <person name="Serrano A."/>
            <person name="Henrissat B."/>
            <person name="Drula E."/>
            <person name="Hughes K.W."/>
            <person name="Mata J.L."/>
            <person name="Ishikawa N.K."/>
            <person name="Vargas-Isla R."/>
            <person name="Ushijima S."/>
            <person name="Smith C.A."/>
            <person name="Ahrendt S."/>
            <person name="Andreopoulos W."/>
            <person name="He G."/>
            <person name="Labutti K."/>
            <person name="Lipzen A."/>
            <person name="Ng V."/>
            <person name="Sandor L."/>
            <person name="Barry K."/>
            <person name="Martinez A.T."/>
            <person name="Xiao Y."/>
            <person name="Gibbons J.G."/>
            <person name="Terashima K."/>
            <person name="Hibbett D.S."/>
            <person name="Grigoriev I.V."/>
        </authorList>
    </citation>
    <scope>NUCLEOTIDE SEQUENCE</scope>
    <source>
        <strain evidence="2">TFB9207</strain>
    </source>
</reference>
<organism evidence="2 3">
    <name type="scientific">Lentinula raphanica</name>
    <dbReference type="NCBI Taxonomy" id="153919"/>
    <lineage>
        <taxon>Eukaryota</taxon>
        <taxon>Fungi</taxon>
        <taxon>Dikarya</taxon>
        <taxon>Basidiomycota</taxon>
        <taxon>Agaricomycotina</taxon>
        <taxon>Agaricomycetes</taxon>
        <taxon>Agaricomycetidae</taxon>
        <taxon>Agaricales</taxon>
        <taxon>Marasmiineae</taxon>
        <taxon>Omphalotaceae</taxon>
        <taxon>Lentinula</taxon>
    </lineage>
</organism>
<comment type="caution">
    <text evidence="2">The sequence shown here is derived from an EMBL/GenBank/DDBJ whole genome shotgun (WGS) entry which is preliminary data.</text>
</comment>
<feature type="compositionally biased region" description="Low complexity" evidence="1">
    <location>
        <begin position="51"/>
        <end position="64"/>
    </location>
</feature>
<gene>
    <name evidence="2" type="ORF">F5878DRAFT_424294</name>
</gene>
<evidence type="ECO:0000256" key="1">
    <source>
        <dbReference type="SAM" id="MobiDB-lite"/>
    </source>
</evidence>
<evidence type="ECO:0000313" key="2">
    <source>
        <dbReference type="EMBL" id="KAJ3842069.1"/>
    </source>
</evidence>
<evidence type="ECO:0000313" key="3">
    <source>
        <dbReference type="Proteomes" id="UP001163846"/>
    </source>
</evidence>
<dbReference type="EMBL" id="MU806018">
    <property type="protein sequence ID" value="KAJ3842069.1"/>
    <property type="molecule type" value="Genomic_DNA"/>
</dbReference>
<dbReference type="AlphaFoldDB" id="A0AA38UHY8"/>
<feature type="compositionally biased region" description="Polar residues" evidence="1">
    <location>
        <begin position="66"/>
        <end position="75"/>
    </location>
</feature>
<keyword evidence="3" id="KW-1185">Reference proteome</keyword>
<feature type="region of interest" description="Disordered" evidence="1">
    <location>
        <begin position="1"/>
        <end position="81"/>
    </location>
</feature>
<feature type="compositionally biased region" description="Polar residues" evidence="1">
    <location>
        <begin position="113"/>
        <end position="129"/>
    </location>
</feature>
<dbReference type="Proteomes" id="UP001163846">
    <property type="component" value="Unassembled WGS sequence"/>
</dbReference>
<feature type="compositionally biased region" description="Polar residues" evidence="1">
    <location>
        <begin position="1"/>
        <end position="36"/>
    </location>
</feature>
<proteinExistence type="predicted"/>
<accession>A0AA38UHY8</accession>
<feature type="region of interest" description="Disordered" evidence="1">
    <location>
        <begin position="113"/>
        <end position="138"/>
    </location>
</feature>
<protein>
    <submittedName>
        <fullName evidence="2">Uncharacterized protein</fullName>
    </submittedName>
</protein>